<dbReference type="Proteomes" id="UP000501421">
    <property type="component" value="Plasmid pGspE55-1"/>
</dbReference>
<geneLocation type="plasmid" evidence="2 3">
    <name>pGspE55-1</name>
</geneLocation>
<keyword evidence="2" id="KW-0614">Plasmid</keyword>
<gene>
    <name evidence="2" type="ORF">GsuE55_38010</name>
</gene>
<name>A0A679FQX3_9BACL</name>
<keyword evidence="3" id="KW-1185">Reference proteome</keyword>
<organism evidence="2 3">
    <name type="scientific">Geobacillus subterraneus</name>
    <dbReference type="NCBI Taxonomy" id="129338"/>
    <lineage>
        <taxon>Bacteria</taxon>
        <taxon>Bacillati</taxon>
        <taxon>Bacillota</taxon>
        <taxon>Bacilli</taxon>
        <taxon>Bacillales</taxon>
        <taxon>Anoxybacillaceae</taxon>
        <taxon>Geobacillus</taxon>
    </lineage>
</organism>
<reference evidence="3" key="1">
    <citation type="journal article" date="2020" name="Microbiol. Resour. Announc.">
        <title>Complete Genome Sequence of Geobacillus sp. Strain E55-1, Isolated from Mine Geyser in Japan.</title>
        <authorList>
            <person name="Miyazaki K."/>
            <person name="Hase E."/>
            <person name="Tokito N."/>
        </authorList>
    </citation>
    <scope>NUCLEOTIDE SEQUENCE [LARGE SCALE GENOMIC DNA]</scope>
    <source>
        <strain evidence="3">E55-1</strain>
        <plasmid evidence="3">pGspE55-1</plasmid>
    </source>
</reference>
<dbReference type="RefSeq" id="WP_172418936.1">
    <property type="nucleotide sequence ID" value="NZ_AP022558.1"/>
</dbReference>
<sequence length="174" mass="20291">MKKELKTFTVSVHERYRDEIARIRERESTARNFSEFVCEAILFYDRYKQVLEEQAKRLMGQWPLPSVPEDEVVRQIFTKQMQQTLPLSSSFSAQHDKRGDHGNAPQKGELLTKELEDETGDHSLKPVFPLGEQQMQDARTLKGEEHQEENSQSIQEKGIEKKTKVNKLARSLIF</sequence>
<accession>A0A679FQX3</accession>
<evidence type="ECO:0000256" key="1">
    <source>
        <dbReference type="SAM" id="MobiDB-lite"/>
    </source>
</evidence>
<dbReference type="EMBL" id="AP022558">
    <property type="protein sequence ID" value="BBW98968.1"/>
    <property type="molecule type" value="Genomic_DNA"/>
</dbReference>
<proteinExistence type="predicted"/>
<protein>
    <submittedName>
        <fullName evidence="2">Uncharacterized protein</fullName>
    </submittedName>
</protein>
<evidence type="ECO:0000313" key="3">
    <source>
        <dbReference type="Proteomes" id="UP000501421"/>
    </source>
</evidence>
<evidence type="ECO:0000313" key="2">
    <source>
        <dbReference type="EMBL" id="BBW98968.1"/>
    </source>
</evidence>
<feature type="compositionally biased region" description="Basic and acidic residues" evidence="1">
    <location>
        <begin position="139"/>
        <end position="149"/>
    </location>
</feature>
<dbReference type="AlphaFoldDB" id="A0A679FQX3"/>
<feature type="compositionally biased region" description="Basic and acidic residues" evidence="1">
    <location>
        <begin position="115"/>
        <end position="124"/>
    </location>
</feature>
<feature type="region of interest" description="Disordered" evidence="1">
    <location>
        <begin position="115"/>
        <end position="161"/>
    </location>
</feature>